<dbReference type="NCBIfam" id="TIGR00326">
    <property type="entry name" value="eubact_ribD"/>
    <property type="match status" value="1"/>
</dbReference>
<dbReference type="FunFam" id="3.40.140.10:FF:000025">
    <property type="entry name" value="Riboflavin biosynthesis protein RibD"/>
    <property type="match status" value="1"/>
</dbReference>
<dbReference type="InterPro" id="IPR016193">
    <property type="entry name" value="Cytidine_deaminase-like"/>
</dbReference>
<evidence type="ECO:0000256" key="15">
    <source>
        <dbReference type="PIRSR" id="PIRSR006769-2"/>
    </source>
</evidence>
<evidence type="ECO:0000256" key="14">
    <source>
        <dbReference type="PIRSR" id="PIRSR006769-1"/>
    </source>
</evidence>
<dbReference type="InterPro" id="IPR002125">
    <property type="entry name" value="CMP_dCMP_dom"/>
</dbReference>
<dbReference type="PROSITE" id="PS51747">
    <property type="entry name" value="CYT_DCMP_DEAMINASES_2"/>
    <property type="match status" value="1"/>
</dbReference>
<feature type="binding site" evidence="15">
    <location>
        <position position="207"/>
    </location>
    <ligand>
        <name>NADP(+)</name>
        <dbReference type="ChEBI" id="CHEBI:58349"/>
    </ligand>
</feature>
<gene>
    <name evidence="18" type="primary">ribD</name>
    <name evidence="18" type="ORF">PH603_10640</name>
</gene>
<feature type="binding site" evidence="15">
    <location>
        <position position="214"/>
    </location>
    <ligand>
        <name>substrate</name>
    </ligand>
</feature>
<dbReference type="InterPro" id="IPR004794">
    <property type="entry name" value="Eubact_RibD"/>
</dbReference>
<dbReference type="Gene3D" id="3.40.430.10">
    <property type="entry name" value="Dihydrofolate Reductase, subunit A"/>
    <property type="match status" value="1"/>
</dbReference>
<sequence length="367" mass="38175">MAGAPQQPDDARLMGHALTLARRGMGRTFPNPSVGCVLVKDGVVIGRGYTQPGGRPHAEAEALRRAGGSARGATAYVTLEPCAHHGKTPPCAEALVAAGVARVVTAAGDPDPRVAGRGITILKAAGIKVTEGVRKGEAEAINAGFFSRVTTGQPAFTLKMATSLDGRIALSNGESRWITGPESRHLGHMMRATHDAILVGIGTALADDPVLDCRIEGLEDRSPIRIVLDRTLRLPVTSKLVQSAARLPLWVITECAEGPAFDALAVAGVKLLNVSDIRDLNTVAMLLGDEDLTRVLVEGGGRVHASFLKAGLAARVEHFVSGMALGGDATPAIAALGLTALGSAPRLKLHGMRPLGPDVLASWIKEE</sequence>
<feature type="binding site" evidence="15">
    <location>
        <begin position="300"/>
        <end position="306"/>
    </location>
    <ligand>
        <name>NADP(+)</name>
        <dbReference type="ChEBI" id="CHEBI:58349"/>
    </ligand>
</feature>
<feature type="binding site" evidence="15">
    <location>
        <position position="161"/>
    </location>
    <ligand>
        <name>NADP(+)</name>
        <dbReference type="ChEBI" id="CHEBI:58349"/>
    </ligand>
</feature>
<feature type="binding site" evidence="15">
    <location>
        <position position="191"/>
    </location>
    <ligand>
        <name>substrate</name>
    </ligand>
</feature>
<reference evidence="18" key="1">
    <citation type="submission" date="2023-01" db="EMBL/GenBank/DDBJ databases">
        <title>The genome sequence of Kordiimonadaceae bacterium 6D33.</title>
        <authorList>
            <person name="Liu Y."/>
        </authorList>
    </citation>
    <scope>NUCLEOTIDE SEQUENCE</scope>
    <source>
        <strain evidence="18">6D33</strain>
    </source>
</reference>
<keyword evidence="7 13" id="KW-0479">Metal-binding</keyword>
<proteinExistence type="inferred from homology"/>
<accession>A0AAF0BL38</accession>
<dbReference type="InterPro" id="IPR002734">
    <property type="entry name" value="RibDG_C"/>
</dbReference>
<organism evidence="18 19">
    <name type="scientific">Gimibacter soli</name>
    <dbReference type="NCBI Taxonomy" id="3024400"/>
    <lineage>
        <taxon>Bacteria</taxon>
        <taxon>Pseudomonadati</taxon>
        <taxon>Pseudomonadota</taxon>
        <taxon>Alphaproteobacteria</taxon>
        <taxon>Kordiimonadales</taxon>
        <taxon>Temperatibacteraceae</taxon>
        <taxon>Gimibacter</taxon>
    </lineage>
</organism>
<dbReference type="AlphaFoldDB" id="A0AAF0BL38"/>
<dbReference type="InterPro" id="IPR024072">
    <property type="entry name" value="DHFR-like_dom_sf"/>
</dbReference>
<protein>
    <recommendedName>
        <fullName evidence="13">Riboflavin biosynthesis protein RibD</fullName>
    </recommendedName>
    <domain>
        <recommendedName>
            <fullName evidence="13">Diaminohydroxyphosphoribosylaminopyrimidine deaminase</fullName>
            <shortName evidence="13">DRAP deaminase</shortName>
            <ecNumber evidence="13">3.5.4.26</ecNumber>
        </recommendedName>
        <alternativeName>
            <fullName evidence="13">Riboflavin-specific deaminase</fullName>
        </alternativeName>
    </domain>
    <domain>
        <recommendedName>
            <fullName evidence="13">5-amino-6-(5-phosphoribosylamino)uracil reductase</fullName>
            <ecNumber evidence="13">1.1.1.193</ecNumber>
        </recommendedName>
        <alternativeName>
            <fullName evidence="13">HTP reductase</fullName>
        </alternativeName>
    </domain>
</protein>
<dbReference type="Gene3D" id="3.40.140.10">
    <property type="entry name" value="Cytidine Deaminase, domain 2"/>
    <property type="match status" value="1"/>
</dbReference>
<dbReference type="Pfam" id="PF01872">
    <property type="entry name" value="RibD_C"/>
    <property type="match status" value="1"/>
</dbReference>
<evidence type="ECO:0000256" key="1">
    <source>
        <dbReference type="ARBA" id="ARBA00002151"/>
    </source>
</evidence>
<dbReference type="PIRSF" id="PIRSF006769">
    <property type="entry name" value="RibD"/>
    <property type="match status" value="1"/>
</dbReference>
<evidence type="ECO:0000256" key="16">
    <source>
        <dbReference type="PIRSR" id="PIRSR006769-3"/>
    </source>
</evidence>
<dbReference type="InterPro" id="IPR050765">
    <property type="entry name" value="Riboflavin_Biosynth_HTPR"/>
</dbReference>
<dbReference type="EC" id="3.5.4.26" evidence="13"/>
<comment type="cofactor">
    <cofactor evidence="13 16">
        <name>Zn(2+)</name>
        <dbReference type="ChEBI" id="CHEBI:29105"/>
    </cofactor>
    <text evidence="13 16">Binds 1 zinc ion.</text>
</comment>
<feature type="binding site" evidence="16">
    <location>
        <position position="57"/>
    </location>
    <ligand>
        <name>Zn(2+)</name>
        <dbReference type="ChEBI" id="CHEBI:29105"/>
        <note>catalytic</note>
    </ligand>
</feature>
<evidence type="ECO:0000256" key="7">
    <source>
        <dbReference type="ARBA" id="ARBA00022723"/>
    </source>
</evidence>
<keyword evidence="10 13" id="KW-0521">NADP</keyword>
<feature type="binding site" evidence="15">
    <location>
        <position position="175"/>
    </location>
    <ligand>
        <name>substrate</name>
    </ligand>
</feature>
<keyword evidence="19" id="KW-1185">Reference proteome</keyword>
<evidence type="ECO:0000256" key="5">
    <source>
        <dbReference type="ARBA" id="ARBA00007417"/>
    </source>
</evidence>
<dbReference type="EMBL" id="CP116805">
    <property type="protein sequence ID" value="WCL52995.1"/>
    <property type="molecule type" value="Genomic_DNA"/>
</dbReference>
<dbReference type="EC" id="1.1.1.193" evidence="13"/>
<evidence type="ECO:0000256" key="10">
    <source>
        <dbReference type="ARBA" id="ARBA00022857"/>
    </source>
</evidence>
<comment type="catalytic activity">
    <reaction evidence="13">
        <text>5-amino-6-(5-phospho-D-ribitylamino)uracil + NADP(+) = 5-amino-6-(5-phospho-D-ribosylamino)uracil + NADPH + H(+)</text>
        <dbReference type="Rhea" id="RHEA:17845"/>
        <dbReference type="ChEBI" id="CHEBI:15378"/>
        <dbReference type="ChEBI" id="CHEBI:57783"/>
        <dbReference type="ChEBI" id="CHEBI:58349"/>
        <dbReference type="ChEBI" id="CHEBI:58421"/>
        <dbReference type="ChEBI" id="CHEBI:58453"/>
        <dbReference type="EC" id="1.1.1.193"/>
    </reaction>
</comment>
<feature type="domain" description="CMP/dCMP-type deaminase" evidence="17">
    <location>
        <begin position="8"/>
        <end position="121"/>
    </location>
</feature>
<keyword evidence="8 13" id="KW-0378">Hydrolase</keyword>
<feature type="binding site" evidence="15">
    <location>
        <position position="177"/>
    </location>
    <ligand>
        <name>NADP(+)</name>
        <dbReference type="ChEBI" id="CHEBI:58349"/>
    </ligand>
</feature>
<evidence type="ECO:0000256" key="3">
    <source>
        <dbReference type="ARBA" id="ARBA00004910"/>
    </source>
</evidence>
<evidence type="ECO:0000313" key="19">
    <source>
        <dbReference type="Proteomes" id="UP001217500"/>
    </source>
</evidence>
<feature type="binding site" evidence="15">
    <location>
        <position position="298"/>
    </location>
    <ligand>
        <name>substrate</name>
    </ligand>
</feature>
<dbReference type="InterPro" id="IPR016192">
    <property type="entry name" value="APOBEC/CMP_deaminase_Zn-bd"/>
</dbReference>
<feature type="binding site" evidence="15">
    <location>
        <position position="203"/>
    </location>
    <ligand>
        <name>substrate</name>
    </ligand>
</feature>
<comment type="pathway">
    <text evidence="3 13">Cofactor biosynthesis; riboflavin biosynthesis; 5-amino-6-(D-ribitylamino)uracil from GTP: step 3/4.</text>
</comment>
<evidence type="ECO:0000256" key="13">
    <source>
        <dbReference type="PIRNR" id="PIRNR006769"/>
    </source>
</evidence>
<dbReference type="GO" id="GO:0009231">
    <property type="term" value="P:riboflavin biosynthetic process"/>
    <property type="evidence" value="ECO:0007669"/>
    <property type="project" value="UniProtKB-KW"/>
</dbReference>
<keyword evidence="6 13" id="KW-0686">Riboflavin biosynthesis</keyword>
<comment type="catalytic activity">
    <reaction evidence="13">
        <text>2,5-diamino-6-hydroxy-4-(5-phosphoribosylamino)-pyrimidine + H2O + H(+) = 5-amino-6-(5-phospho-D-ribosylamino)uracil + NH4(+)</text>
        <dbReference type="Rhea" id="RHEA:21868"/>
        <dbReference type="ChEBI" id="CHEBI:15377"/>
        <dbReference type="ChEBI" id="CHEBI:15378"/>
        <dbReference type="ChEBI" id="CHEBI:28938"/>
        <dbReference type="ChEBI" id="CHEBI:58453"/>
        <dbReference type="ChEBI" id="CHEBI:58614"/>
        <dbReference type="EC" id="3.5.4.26"/>
    </reaction>
</comment>
<feature type="active site" description="Proton donor" evidence="14">
    <location>
        <position position="59"/>
    </location>
</feature>
<dbReference type="Proteomes" id="UP001217500">
    <property type="component" value="Chromosome"/>
</dbReference>
<dbReference type="GO" id="GO:0050661">
    <property type="term" value="F:NADP binding"/>
    <property type="evidence" value="ECO:0007669"/>
    <property type="project" value="InterPro"/>
</dbReference>
<evidence type="ECO:0000256" key="6">
    <source>
        <dbReference type="ARBA" id="ARBA00022619"/>
    </source>
</evidence>
<dbReference type="GO" id="GO:0008703">
    <property type="term" value="F:5-amino-6-(5-phosphoribosylamino)uracil reductase activity"/>
    <property type="evidence" value="ECO:0007669"/>
    <property type="project" value="UniProtKB-EC"/>
</dbReference>
<feature type="binding site" evidence="15">
    <location>
        <position position="211"/>
    </location>
    <ligand>
        <name>substrate</name>
    </ligand>
</feature>
<evidence type="ECO:0000313" key="18">
    <source>
        <dbReference type="EMBL" id="WCL52995.1"/>
    </source>
</evidence>
<evidence type="ECO:0000259" key="17">
    <source>
        <dbReference type="PROSITE" id="PS51747"/>
    </source>
</evidence>
<dbReference type="InterPro" id="IPR011549">
    <property type="entry name" value="RibD_C"/>
</dbReference>
<evidence type="ECO:0000256" key="11">
    <source>
        <dbReference type="ARBA" id="ARBA00023002"/>
    </source>
</evidence>
<dbReference type="SUPFAM" id="SSF53597">
    <property type="entry name" value="Dihydrofolate reductase-like"/>
    <property type="match status" value="1"/>
</dbReference>
<feature type="binding site" evidence="16">
    <location>
        <position position="82"/>
    </location>
    <ligand>
        <name>Zn(2+)</name>
        <dbReference type="ChEBI" id="CHEBI:29105"/>
        <note>catalytic</note>
    </ligand>
</feature>
<dbReference type="GO" id="GO:0008270">
    <property type="term" value="F:zinc ion binding"/>
    <property type="evidence" value="ECO:0007669"/>
    <property type="project" value="InterPro"/>
</dbReference>
<dbReference type="GO" id="GO:0008835">
    <property type="term" value="F:diaminohydroxyphosphoribosylaminopyrimidine deaminase activity"/>
    <property type="evidence" value="ECO:0007669"/>
    <property type="project" value="UniProtKB-EC"/>
</dbReference>
<dbReference type="KEGG" id="gso:PH603_10640"/>
<comment type="similarity">
    <text evidence="5 13">In the C-terminal section; belongs to the HTP reductase family.</text>
</comment>
<name>A0AAF0BL38_9PROT</name>
<dbReference type="RefSeq" id="WP_289502507.1">
    <property type="nucleotide sequence ID" value="NZ_CP116805.1"/>
</dbReference>
<dbReference type="PROSITE" id="PS00903">
    <property type="entry name" value="CYT_DCMP_DEAMINASES_1"/>
    <property type="match status" value="1"/>
</dbReference>
<evidence type="ECO:0000256" key="12">
    <source>
        <dbReference type="ARBA" id="ARBA00023268"/>
    </source>
</evidence>
<dbReference type="PANTHER" id="PTHR38011:SF7">
    <property type="entry name" value="2,5-DIAMINO-6-RIBOSYLAMINO-4(3H)-PYRIMIDINONE 5'-PHOSPHATE REDUCTASE"/>
    <property type="match status" value="1"/>
</dbReference>
<keyword evidence="9 13" id="KW-0862">Zinc</keyword>
<evidence type="ECO:0000256" key="2">
    <source>
        <dbReference type="ARBA" id="ARBA00004882"/>
    </source>
</evidence>
<keyword evidence="11 13" id="KW-0560">Oxidoreductase</keyword>
<comment type="pathway">
    <text evidence="2 13">Cofactor biosynthesis; riboflavin biosynthesis; 5-amino-6-(D-ribitylamino)uracil from GTP: step 2/4.</text>
</comment>
<evidence type="ECO:0000256" key="4">
    <source>
        <dbReference type="ARBA" id="ARBA00005259"/>
    </source>
</evidence>
<evidence type="ECO:0000256" key="9">
    <source>
        <dbReference type="ARBA" id="ARBA00022833"/>
    </source>
</evidence>
<comment type="similarity">
    <text evidence="4 13">In the N-terminal section; belongs to the cytidine and deoxycytidylate deaminase family.</text>
</comment>
<dbReference type="SUPFAM" id="SSF53927">
    <property type="entry name" value="Cytidine deaminase-like"/>
    <property type="match status" value="1"/>
</dbReference>
<dbReference type="NCBIfam" id="TIGR00227">
    <property type="entry name" value="ribD_Cterm"/>
    <property type="match status" value="1"/>
</dbReference>
<keyword evidence="12" id="KW-0511">Multifunctional enzyme</keyword>
<evidence type="ECO:0000256" key="8">
    <source>
        <dbReference type="ARBA" id="ARBA00022801"/>
    </source>
</evidence>
<dbReference type="PANTHER" id="PTHR38011">
    <property type="entry name" value="DIHYDROFOLATE REDUCTASE FAMILY PROTEIN (AFU_ORTHOLOGUE AFUA_8G06820)"/>
    <property type="match status" value="1"/>
</dbReference>
<dbReference type="CDD" id="cd01284">
    <property type="entry name" value="Riboflavin_deaminase-reductase"/>
    <property type="match status" value="1"/>
</dbReference>
<dbReference type="Pfam" id="PF00383">
    <property type="entry name" value="dCMP_cyt_deam_1"/>
    <property type="match status" value="1"/>
</dbReference>
<feature type="binding site" evidence="16">
    <location>
        <position position="91"/>
    </location>
    <ligand>
        <name>Zn(2+)</name>
        <dbReference type="ChEBI" id="CHEBI:29105"/>
        <note>catalytic</note>
    </ligand>
</feature>
<comment type="function">
    <text evidence="1 13">Converts 2,5-diamino-6-(ribosylamino)-4(3h)-pyrimidinone 5'-phosphate into 5-amino-6-(ribosylamino)-2,4(1h,3h)-pyrimidinedione 5'-phosphate.</text>
</comment>